<dbReference type="CDD" id="cd19481">
    <property type="entry name" value="RecA-like_protease"/>
    <property type="match status" value="1"/>
</dbReference>
<dbReference type="InterPro" id="IPR003593">
    <property type="entry name" value="AAA+_ATPase"/>
</dbReference>
<dbReference type="InterPro" id="IPR050221">
    <property type="entry name" value="26S_Proteasome_ATPase"/>
</dbReference>
<reference evidence="6" key="1">
    <citation type="submission" date="2016-10" db="EMBL/GenBank/DDBJ databases">
        <authorList>
            <person name="Varghese N."/>
            <person name="Submissions S."/>
        </authorList>
    </citation>
    <scope>NUCLEOTIDE SEQUENCE [LARGE SCALE GENOMIC DNA]</scope>
    <source>
        <strain evidence="6">LMG 26031</strain>
    </source>
</reference>
<evidence type="ECO:0000256" key="2">
    <source>
        <dbReference type="ARBA" id="ARBA00022741"/>
    </source>
</evidence>
<dbReference type="GO" id="GO:0016887">
    <property type="term" value="F:ATP hydrolysis activity"/>
    <property type="evidence" value="ECO:0007669"/>
    <property type="project" value="InterPro"/>
</dbReference>
<evidence type="ECO:0000313" key="6">
    <source>
        <dbReference type="Proteomes" id="UP000198866"/>
    </source>
</evidence>
<dbReference type="AlphaFoldDB" id="A0A1H7CPX2"/>
<accession>A0A1H7CPX2</accession>
<keyword evidence="6" id="KW-1185">Reference proteome</keyword>
<dbReference type="SMART" id="SM00382">
    <property type="entry name" value="AAA"/>
    <property type="match status" value="2"/>
</dbReference>
<dbReference type="InterPro" id="IPR027417">
    <property type="entry name" value="P-loop_NTPase"/>
</dbReference>
<dbReference type="PANTHER" id="PTHR23073">
    <property type="entry name" value="26S PROTEASOME REGULATORY SUBUNIT"/>
    <property type="match status" value="1"/>
</dbReference>
<dbReference type="SUPFAM" id="SSF52540">
    <property type="entry name" value="P-loop containing nucleoside triphosphate hydrolases"/>
    <property type="match status" value="2"/>
</dbReference>
<evidence type="ECO:0000256" key="3">
    <source>
        <dbReference type="ARBA" id="ARBA00022840"/>
    </source>
</evidence>
<dbReference type="Proteomes" id="UP000198866">
    <property type="component" value="Unassembled WGS sequence"/>
</dbReference>
<organism evidence="5 6">
    <name type="scientific">Paraburkholderia diazotrophica</name>
    <dbReference type="NCBI Taxonomy" id="667676"/>
    <lineage>
        <taxon>Bacteria</taxon>
        <taxon>Pseudomonadati</taxon>
        <taxon>Pseudomonadota</taxon>
        <taxon>Betaproteobacteria</taxon>
        <taxon>Burkholderiales</taxon>
        <taxon>Burkholderiaceae</taxon>
        <taxon>Paraburkholderia</taxon>
    </lineage>
</organism>
<sequence>MKHSLARRKLSRTGTLLVEPVVKLWTLRFLVDLELHRRLVKPNGWSSDLVVQALQLPQPHIRAADAEDEFDSMADYVDVGEEASETANRAFNRELCVRELRKRLREAENEAAHAYPPAILASNVRRLQALVGLNNVEAALLTFVTLVHTDKMLDLMSDWIGDLTSARVLHVLSAVLRLPEKDVRAALSPRGTLARSGLLTVDRNQRWTLASKLDLLCDGFADRIVSDEIDPVDLLRGMVTLAPSATLAEGDFEHVGESVCLMRSYLSRAAAARRRGVNVLVHGEPGTGKTELTRVLGGMLDLSLYEIAGEDASGDAVLGEQRLRAFRAAQAFFAERPVLIAFDEAEDVLSGYGSKEQSVAQRRKAWLNRALEENPVPTVWLSNSVHGLDPAFVRRFDMVLHMPLPPARMRERIFQTACGNRLSGAVAQRMSRHASLTPGVVARAAAVLDGVGDQWSPERYNATLERLVSGTLQAQGHVPLSRVDLPPFGPDYALGNVNADCDLFALAEGVKREQSARLCFYGPPGTGKTAYAAWLAHEIDRPLIARRASDLLSPFVGETEHNIARAFEDALREGAMLCIDEGDSFLRDRSLSHHSWEVTAVNEMLAQMERFSGVLIISTNLVDTLDEAALRRFDAKILFRHLSADQRRACFTDRCRALGLHEDHIDTVFARQLAKADTLSLGDFAAVVRRHRLQPYQSATDFARALAAECALKQRGSAPIGFI</sequence>
<dbReference type="OrthoDB" id="9802352at2"/>
<protein>
    <submittedName>
        <fullName evidence="5">AAA+-type ATPase, SpoVK/Ycf46/Vps4 family</fullName>
    </submittedName>
</protein>
<evidence type="ECO:0000313" key="5">
    <source>
        <dbReference type="EMBL" id="SEJ91274.1"/>
    </source>
</evidence>
<keyword evidence="3" id="KW-0067">ATP-binding</keyword>
<dbReference type="GO" id="GO:0005524">
    <property type="term" value="F:ATP binding"/>
    <property type="evidence" value="ECO:0007669"/>
    <property type="project" value="UniProtKB-KW"/>
</dbReference>
<evidence type="ECO:0000256" key="1">
    <source>
        <dbReference type="ARBA" id="ARBA00006914"/>
    </source>
</evidence>
<comment type="similarity">
    <text evidence="1">Belongs to the AAA ATPase family.</text>
</comment>
<keyword evidence="2" id="KW-0547">Nucleotide-binding</keyword>
<feature type="domain" description="AAA+ ATPase" evidence="4">
    <location>
        <begin position="275"/>
        <end position="406"/>
    </location>
</feature>
<dbReference type="Pfam" id="PF00004">
    <property type="entry name" value="AAA"/>
    <property type="match status" value="2"/>
</dbReference>
<proteinExistence type="inferred from homology"/>
<gene>
    <name evidence="5" type="ORF">SAMN05192539_102348</name>
</gene>
<dbReference type="EMBL" id="FNYE01000023">
    <property type="protein sequence ID" value="SEJ91274.1"/>
    <property type="molecule type" value="Genomic_DNA"/>
</dbReference>
<name>A0A1H7CPX2_9BURK</name>
<dbReference type="InterPro" id="IPR003959">
    <property type="entry name" value="ATPase_AAA_core"/>
</dbReference>
<dbReference type="Gene3D" id="3.40.50.300">
    <property type="entry name" value="P-loop containing nucleotide triphosphate hydrolases"/>
    <property type="match status" value="2"/>
</dbReference>
<dbReference type="STRING" id="667676.SAMN05192539_102348"/>
<evidence type="ECO:0000259" key="4">
    <source>
        <dbReference type="SMART" id="SM00382"/>
    </source>
</evidence>
<feature type="domain" description="AAA+ ATPase" evidence="4">
    <location>
        <begin position="514"/>
        <end position="643"/>
    </location>
</feature>